<dbReference type="EMBL" id="JAGSOV010000024">
    <property type="protein sequence ID" value="MCO1655781.1"/>
    <property type="molecule type" value="Genomic_DNA"/>
</dbReference>
<reference evidence="2" key="1">
    <citation type="submission" date="2021-04" db="EMBL/GenBank/DDBJ databases">
        <title>Pseudonocardia sp. nov., isolated from sandy soil of mangrove forest.</title>
        <authorList>
            <person name="Zan Z."/>
            <person name="Huang R."/>
            <person name="Liu W."/>
        </authorList>
    </citation>
    <scope>NUCLEOTIDE SEQUENCE</scope>
    <source>
        <strain evidence="2">S2-4</strain>
    </source>
</reference>
<name>A0ABT0ZYJ3_9PSEU</name>
<sequence length="82" mass="8992">MAEHLGEHRNAAAVGDRSDDLEWRISTFSGDQGSCVELALAPDGRVAVRNSNHRGAGTVYFTRREMEAWVRGAKAGEFDDLT</sequence>
<dbReference type="InterPro" id="IPR007278">
    <property type="entry name" value="DUF397"/>
</dbReference>
<accession>A0ABT0ZYJ3</accession>
<evidence type="ECO:0000313" key="2">
    <source>
        <dbReference type="EMBL" id="MCO1655781.1"/>
    </source>
</evidence>
<evidence type="ECO:0000313" key="3">
    <source>
        <dbReference type="Proteomes" id="UP001165283"/>
    </source>
</evidence>
<feature type="domain" description="DUF397" evidence="1">
    <location>
        <begin position="21"/>
        <end position="74"/>
    </location>
</feature>
<keyword evidence="3" id="KW-1185">Reference proteome</keyword>
<dbReference type="Proteomes" id="UP001165283">
    <property type="component" value="Unassembled WGS sequence"/>
</dbReference>
<gene>
    <name evidence="2" type="ORF">KDL28_12030</name>
</gene>
<protein>
    <submittedName>
        <fullName evidence="2">DUF397 domain-containing protein</fullName>
    </submittedName>
</protein>
<comment type="caution">
    <text evidence="2">The sequence shown here is derived from an EMBL/GenBank/DDBJ whole genome shotgun (WGS) entry which is preliminary data.</text>
</comment>
<evidence type="ECO:0000259" key="1">
    <source>
        <dbReference type="Pfam" id="PF04149"/>
    </source>
</evidence>
<organism evidence="2 3">
    <name type="scientific">Pseudonocardia humida</name>
    <dbReference type="NCBI Taxonomy" id="2800819"/>
    <lineage>
        <taxon>Bacteria</taxon>
        <taxon>Bacillati</taxon>
        <taxon>Actinomycetota</taxon>
        <taxon>Actinomycetes</taxon>
        <taxon>Pseudonocardiales</taxon>
        <taxon>Pseudonocardiaceae</taxon>
        <taxon>Pseudonocardia</taxon>
    </lineage>
</organism>
<dbReference type="Pfam" id="PF04149">
    <property type="entry name" value="DUF397"/>
    <property type="match status" value="1"/>
</dbReference>
<proteinExistence type="predicted"/>
<dbReference type="RefSeq" id="WP_252437888.1">
    <property type="nucleotide sequence ID" value="NZ_JAGSOV010000024.1"/>
</dbReference>